<dbReference type="Gene3D" id="3.30.1180.10">
    <property type="match status" value="1"/>
</dbReference>
<dbReference type="SUPFAM" id="SSF82549">
    <property type="entry name" value="DAK1/DegV-like"/>
    <property type="match status" value="1"/>
</dbReference>
<dbReference type="OrthoDB" id="9775494at2"/>
<keyword evidence="3" id="KW-1185">Reference proteome</keyword>
<dbReference type="PROSITE" id="PS51482">
    <property type="entry name" value="DEGV"/>
    <property type="match status" value="1"/>
</dbReference>
<name>A0A3N0I3V0_9FIRM</name>
<protein>
    <submittedName>
        <fullName evidence="2">DegV family protein</fullName>
    </submittedName>
</protein>
<dbReference type="InterPro" id="IPR003797">
    <property type="entry name" value="DegV"/>
</dbReference>
<dbReference type="Pfam" id="PF02645">
    <property type="entry name" value="DegV"/>
    <property type="match status" value="1"/>
</dbReference>
<keyword evidence="1" id="KW-0446">Lipid-binding</keyword>
<dbReference type="GO" id="GO:0008289">
    <property type="term" value="F:lipid binding"/>
    <property type="evidence" value="ECO:0007669"/>
    <property type="project" value="UniProtKB-KW"/>
</dbReference>
<dbReference type="InterPro" id="IPR050270">
    <property type="entry name" value="DegV_domain_contain"/>
</dbReference>
<dbReference type="Proteomes" id="UP000276568">
    <property type="component" value="Unassembled WGS sequence"/>
</dbReference>
<dbReference type="NCBIfam" id="TIGR00762">
    <property type="entry name" value="DegV"/>
    <property type="match status" value="1"/>
</dbReference>
<dbReference type="PANTHER" id="PTHR33434">
    <property type="entry name" value="DEGV DOMAIN-CONTAINING PROTEIN DR_1986-RELATED"/>
    <property type="match status" value="1"/>
</dbReference>
<dbReference type="EMBL" id="RJQC01000001">
    <property type="protein sequence ID" value="RNM31701.1"/>
    <property type="molecule type" value="Genomic_DNA"/>
</dbReference>
<evidence type="ECO:0000313" key="2">
    <source>
        <dbReference type="EMBL" id="RNM31701.1"/>
    </source>
</evidence>
<gene>
    <name evidence="2" type="ORF">EDX97_03880</name>
</gene>
<comment type="caution">
    <text evidence="2">The sequence shown here is derived from an EMBL/GenBank/DDBJ whole genome shotgun (WGS) entry which is preliminary data.</text>
</comment>
<evidence type="ECO:0000313" key="3">
    <source>
        <dbReference type="Proteomes" id="UP000276568"/>
    </source>
</evidence>
<sequence>MKVRVVTESGGCLTQEQGKQYDIDILPMQIYIGDKTYDDGIDITTEGLFDIMDTGAYAMTSQPKPARARALFEQYVKDGVTDVVAVHMSPGLSGTRALVESTGREYGIKVHTMDTYTTLAVEGYWAKAARELVEKGVDPDEIVRRLNVSIEKSKGYLEPYDLNHLAKGGRLTPFAAKFAGMLQIKPICEVSYRTQGKVGMRAKVRTMTKSVKTAVKFCCEDVDDPDNYVFFLMDSRNPEGKEVARQELKKYFPTAVWQEDVLSPVINAHAGMKSVAMQYAPIVEGTTVR</sequence>
<dbReference type="PANTHER" id="PTHR33434:SF2">
    <property type="entry name" value="FATTY ACID-BINDING PROTEIN TM_1468"/>
    <property type="match status" value="1"/>
</dbReference>
<dbReference type="AlphaFoldDB" id="A0A3N0I3V0"/>
<accession>A0A3N0I3V0</accession>
<dbReference type="RefSeq" id="WP_128519860.1">
    <property type="nucleotide sequence ID" value="NZ_JALFCT010000009.1"/>
</dbReference>
<dbReference type="Gene3D" id="3.40.50.10170">
    <property type="match status" value="1"/>
</dbReference>
<proteinExistence type="predicted"/>
<dbReference type="InterPro" id="IPR043168">
    <property type="entry name" value="DegV_C"/>
</dbReference>
<organism evidence="2 3">
    <name type="scientific">Absicoccus porci</name>
    <dbReference type="NCBI Taxonomy" id="2486576"/>
    <lineage>
        <taxon>Bacteria</taxon>
        <taxon>Bacillati</taxon>
        <taxon>Bacillota</taxon>
        <taxon>Erysipelotrichia</taxon>
        <taxon>Erysipelotrichales</taxon>
        <taxon>Erysipelotrichaceae</taxon>
        <taxon>Absicoccus</taxon>
    </lineage>
</organism>
<evidence type="ECO:0000256" key="1">
    <source>
        <dbReference type="ARBA" id="ARBA00023121"/>
    </source>
</evidence>
<reference evidence="2 3" key="1">
    <citation type="submission" date="2018-11" db="EMBL/GenBank/DDBJ databases">
        <title>Clostridium sp. nov., a member of the family Erysipelotrichaceae isolated from pig faeces.</title>
        <authorList>
            <person name="Chang Y.-H."/>
        </authorList>
    </citation>
    <scope>NUCLEOTIDE SEQUENCE [LARGE SCALE GENOMIC DNA]</scope>
    <source>
        <strain evidence="2 3">YH-panp20</strain>
    </source>
</reference>